<accession>A0A8X6LSR4</accession>
<dbReference type="AlphaFoldDB" id="A0A8X6LSR4"/>
<organism evidence="1 2">
    <name type="scientific">Trichonephila clavata</name>
    <name type="common">Joro spider</name>
    <name type="synonym">Nephila clavata</name>
    <dbReference type="NCBI Taxonomy" id="2740835"/>
    <lineage>
        <taxon>Eukaryota</taxon>
        <taxon>Metazoa</taxon>
        <taxon>Ecdysozoa</taxon>
        <taxon>Arthropoda</taxon>
        <taxon>Chelicerata</taxon>
        <taxon>Arachnida</taxon>
        <taxon>Araneae</taxon>
        <taxon>Araneomorphae</taxon>
        <taxon>Entelegynae</taxon>
        <taxon>Araneoidea</taxon>
        <taxon>Nephilidae</taxon>
        <taxon>Trichonephila</taxon>
    </lineage>
</organism>
<evidence type="ECO:0000313" key="1">
    <source>
        <dbReference type="EMBL" id="GFR19287.1"/>
    </source>
</evidence>
<reference evidence="1" key="1">
    <citation type="submission" date="2020-07" db="EMBL/GenBank/DDBJ databases">
        <title>Multicomponent nature underlies the extraordinary mechanical properties of spider dragline silk.</title>
        <authorList>
            <person name="Kono N."/>
            <person name="Nakamura H."/>
            <person name="Mori M."/>
            <person name="Yoshida Y."/>
            <person name="Ohtoshi R."/>
            <person name="Malay A.D."/>
            <person name="Moran D.A.P."/>
            <person name="Tomita M."/>
            <person name="Numata K."/>
            <person name="Arakawa K."/>
        </authorList>
    </citation>
    <scope>NUCLEOTIDE SEQUENCE</scope>
</reference>
<keyword evidence="2" id="KW-1185">Reference proteome</keyword>
<proteinExistence type="predicted"/>
<name>A0A8X6LSR4_TRICU</name>
<comment type="caution">
    <text evidence="1">The sequence shown here is derived from an EMBL/GenBank/DDBJ whole genome shotgun (WGS) entry which is preliminary data.</text>
</comment>
<protein>
    <submittedName>
        <fullName evidence="1">Uncharacterized protein</fullName>
    </submittedName>
</protein>
<gene>
    <name evidence="1" type="ORF">TNCT_730751</name>
</gene>
<evidence type="ECO:0000313" key="2">
    <source>
        <dbReference type="Proteomes" id="UP000887116"/>
    </source>
</evidence>
<sequence length="169" mass="18304">MSVADLTVATTAACSRRVADVIKNCPRKLKMPNTAIKIGWYPHSKGANSPNIKVSAAVSNTPNQAKLNRTTVESTSLSFRRIINIMDPRITDANADPNPTRRCWLFPGEYESAKSMELSDMIASPITVSSAGMACTIPQGSWRNILASIGTNTGTLNMMTEASPRGRYL</sequence>
<dbReference type="Proteomes" id="UP000887116">
    <property type="component" value="Unassembled WGS sequence"/>
</dbReference>
<dbReference type="EMBL" id="BMAO01007897">
    <property type="protein sequence ID" value="GFR19287.1"/>
    <property type="molecule type" value="Genomic_DNA"/>
</dbReference>